<protein>
    <submittedName>
        <fullName evidence="3">Hemoglobin-like flavoprotein</fullName>
    </submittedName>
</protein>
<reference evidence="3 4" key="1">
    <citation type="submission" date="2019-03" db="EMBL/GenBank/DDBJ databases">
        <title>Genomic Encyclopedia of Type Strains, Phase IV (KMG-IV): sequencing the most valuable type-strain genomes for metagenomic binning, comparative biology and taxonomic classification.</title>
        <authorList>
            <person name="Goeker M."/>
        </authorList>
    </citation>
    <scope>NUCLEOTIDE SEQUENCE [LARGE SCALE GENOMIC DNA]</scope>
    <source>
        <strain evidence="3 4">DSM 18063</strain>
    </source>
</reference>
<keyword evidence="1" id="KW-0813">Transport</keyword>
<dbReference type="SUPFAM" id="SSF46458">
    <property type="entry name" value="Globin-like"/>
    <property type="match status" value="1"/>
</dbReference>
<comment type="similarity">
    <text evidence="1">Belongs to the globin family.</text>
</comment>
<accession>A0A4R2PSC0</accession>
<proteinExistence type="inferred from homology"/>
<organism evidence="3 4">
    <name type="scientific">Rhodovulum marinum</name>
    <dbReference type="NCBI Taxonomy" id="320662"/>
    <lineage>
        <taxon>Bacteria</taxon>
        <taxon>Pseudomonadati</taxon>
        <taxon>Pseudomonadota</taxon>
        <taxon>Alphaproteobacteria</taxon>
        <taxon>Rhodobacterales</taxon>
        <taxon>Paracoccaceae</taxon>
        <taxon>Rhodovulum</taxon>
    </lineage>
</organism>
<dbReference type="Pfam" id="PF00042">
    <property type="entry name" value="Globin"/>
    <property type="match status" value="1"/>
</dbReference>
<sequence length="144" mass="16101">MEARARKIVVESAGPIFAAKGRFADFFYQHLFDLAPETRALFRRDLHRQKRMLMAALAMVVGVLGDRDRLAATAAHLGRVHANRRVRHAHMMLGQRAFDLALADFYGPACTDEMRIAWQSAYAQVLEMMEIAPDPCALAETGTA</sequence>
<evidence type="ECO:0000313" key="4">
    <source>
        <dbReference type="Proteomes" id="UP000294835"/>
    </source>
</evidence>
<keyword evidence="1" id="KW-0408">Iron</keyword>
<keyword evidence="1" id="KW-0479">Metal-binding</keyword>
<dbReference type="GO" id="GO:0019825">
    <property type="term" value="F:oxygen binding"/>
    <property type="evidence" value="ECO:0007669"/>
    <property type="project" value="InterPro"/>
</dbReference>
<dbReference type="Proteomes" id="UP000294835">
    <property type="component" value="Unassembled WGS sequence"/>
</dbReference>
<dbReference type="EMBL" id="SLXP01000019">
    <property type="protein sequence ID" value="TCP38677.1"/>
    <property type="molecule type" value="Genomic_DNA"/>
</dbReference>
<dbReference type="PROSITE" id="PS01033">
    <property type="entry name" value="GLOBIN"/>
    <property type="match status" value="1"/>
</dbReference>
<dbReference type="InterPro" id="IPR012292">
    <property type="entry name" value="Globin/Proto"/>
</dbReference>
<feature type="domain" description="Globin" evidence="2">
    <location>
        <begin position="1"/>
        <end position="134"/>
    </location>
</feature>
<keyword evidence="1" id="KW-0561">Oxygen transport</keyword>
<dbReference type="Gene3D" id="1.10.490.10">
    <property type="entry name" value="Globins"/>
    <property type="match status" value="1"/>
</dbReference>
<evidence type="ECO:0000313" key="3">
    <source>
        <dbReference type="EMBL" id="TCP38677.1"/>
    </source>
</evidence>
<evidence type="ECO:0000256" key="1">
    <source>
        <dbReference type="RuleBase" id="RU000356"/>
    </source>
</evidence>
<keyword evidence="4" id="KW-1185">Reference proteome</keyword>
<dbReference type="InterPro" id="IPR000971">
    <property type="entry name" value="Globin"/>
</dbReference>
<dbReference type="GO" id="GO:0005344">
    <property type="term" value="F:oxygen carrier activity"/>
    <property type="evidence" value="ECO:0007669"/>
    <property type="project" value="UniProtKB-KW"/>
</dbReference>
<dbReference type="OrthoDB" id="3213438at2"/>
<dbReference type="AlphaFoldDB" id="A0A4R2PSC0"/>
<dbReference type="GO" id="GO:0020037">
    <property type="term" value="F:heme binding"/>
    <property type="evidence" value="ECO:0007669"/>
    <property type="project" value="InterPro"/>
</dbReference>
<name>A0A4R2PSC0_9RHOB</name>
<dbReference type="RefSeq" id="WP_132465987.1">
    <property type="nucleotide sequence ID" value="NZ_SLXP01000019.1"/>
</dbReference>
<comment type="caution">
    <text evidence="3">The sequence shown here is derived from an EMBL/GenBank/DDBJ whole genome shotgun (WGS) entry which is preliminary data.</text>
</comment>
<evidence type="ECO:0000259" key="2">
    <source>
        <dbReference type="PROSITE" id="PS01033"/>
    </source>
</evidence>
<gene>
    <name evidence="3" type="ORF">EV662_11940</name>
</gene>
<keyword evidence="1" id="KW-0349">Heme</keyword>
<dbReference type="InterPro" id="IPR009050">
    <property type="entry name" value="Globin-like_sf"/>
</dbReference>